<name>A0ABS2ATC5_9ACTN</name>
<keyword evidence="1" id="KW-0812">Transmembrane</keyword>
<sequence length="55" mass="5503">MIIMVAIGVLILTAKQMSRAVGPVVGILKAALAAVASFALIAVAVALLVFALLAQ</sequence>
<accession>A0ABS2ATC5</accession>
<keyword evidence="3" id="KW-1185">Reference proteome</keyword>
<gene>
    <name evidence="2" type="ORF">JIG36_47165</name>
</gene>
<dbReference type="RefSeq" id="WP_236049816.1">
    <property type="nucleotide sequence ID" value="NZ_JAENHP010000032.1"/>
</dbReference>
<evidence type="ECO:0000256" key="1">
    <source>
        <dbReference type="SAM" id="Phobius"/>
    </source>
</evidence>
<protein>
    <submittedName>
        <fullName evidence="2">Uncharacterized protein</fullName>
    </submittedName>
</protein>
<dbReference type="EMBL" id="JAENHP010000032">
    <property type="protein sequence ID" value="MBM2623107.1"/>
    <property type="molecule type" value="Genomic_DNA"/>
</dbReference>
<organism evidence="2 3">
    <name type="scientific">Paractinoplanes ovalisporus</name>
    <dbReference type="NCBI Taxonomy" id="2810368"/>
    <lineage>
        <taxon>Bacteria</taxon>
        <taxon>Bacillati</taxon>
        <taxon>Actinomycetota</taxon>
        <taxon>Actinomycetes</taxon>
        <taxon>Micromonosporales</taxon>
        <taxon>Micromonosporaceae</taxon>
        <taxon>Paractinoplanes</taxon>
    </lineage>
</organism>
<keyword evidence="1" id="KW-0472">Membrane</keyword>
<evidence type="ECO:0000313" key="3">
    <source>
        <dbReference type="Proteomes" id="UP000632138"/>
    </source>
</evidence>
<evidence type="ECO:0000313" key="2">
    <source>
        <dbReference type="EMBL" id="MBM2623107.1"/>
    </source>
</evidence>
<feature type="transmembrane region" description="Helical" evidence="1">
    <location>
        <begin position="30"/>
        <end position="54"/>
    </location>
</feature>
<proteinExistence type="predicted"/>
<comment type="caution">
    <text evidence="2">The sequence shown here is derived from an EMBL/GenBank/DDBJ whole genome shotgun (WGS) entry which is preliminary data.</text>
</comment>
<keyword evidence="1" id="KW-1133">Transmembrane helix</keyword>
<reference evidence="2 3" key="1">
    <citation type="submission" date="2021-01" db="EMBL/GenBank/DDBJ databases">
        <title>Actinoplanes sp. nov. LDG1-06 isolated from lichen.</title>
        <authorList>
            <person name="Saeng-In P."/>
            <person name="Phongsopitanun W."/>
            <person name="Kanchanasin P."/>
            <person name="Yuki M."/>
            <person name="Kudo T."/>
            <person name="Ohkuma M."/>
            <person name="Tanasupawat S."/>
        </authorList>
    </citation>
    <scope>NUCLEOTIDE SEQUENCE [LARGE SCALE GENOMIC DNA]</scope>
    <source>
        <strain evidence="2 3">LDG1-06</strain>
    </source>
</reference>
<dbReference type="Proteomes" id="UP000632138">
    <property type="component" value="Unassembled WGS sequence"/>
</dbReference>